<dbReference type="OrthoDB" id="369402at2759"/>
<proteinExistence type="predicted"/>
<dbReference type="AlphaFoldDB" id="A0A0D9QT84"/>
<evidence type="ECO:0000256" key="1">
    <source>
        <dbReference type="SAM" id="MobiDB-lite"/>
    </source>
</evidence>
<evidence type="ECO:0000313" key="2">
    <source>
        <dbReference type="EMBL" id="KJP90275.1"/>
    </source>
</evidence>
<feature type="compositionally biased region" description="Basic and acidic residues" evidence="1">
    <location>
        <begin position="45"/>
        <end position="54"/>
    </location>
</feature>
<dbReference type="EMBL" id="KQ001645">
    <property type="protein sequence ID" value="KJP90275.1"/>
    <property type="molecule type" value="Genomic_DNA"/>
</dbReference>
<organism evidence="2 3">
    <name type="scientific">Plasmodium fragile</name>
    <dbReference type="NCBI Taxonomy" id="5857"/>
    <lineage>
        <taxon>Eukaryota</taxon>
        <taxon>Sar</taxon>
        <taxon>Alveolata</taxon>
        <taxon>Apicomplexa</taxon>
        <taxon>Aconoidasida</taxon>
        <taxon>Haemosporida</taxon>
        <taxon>Plasmodiidae</taxon>
        <taxon>Plasmodium</taxon>
        <taxon>Plasmodium (Plasmodium)</taxon>
    </lineage>
</organism>
<protein>
    <submittedName>
        <fullName evidence="2">Uncharacterized protein</fullName>
    </submittedName>
</protein>
<gene>
    <name evidence="2" type="ORF">AK88_00123</name>
</gene>
<evidence type="ECO:0000313" key="3">
    <source>
        <dbReference type="Proteomes" id="UP000054561"/>
    </source>
</evidence>
<name>A0A0D9QT84_PLAFR</name>
<keyword evidence="3" id="KW-1185">Reference proteome</keyword>
<sequence length="94" mass="11157">MSKKNANPKVLKLAERLVALKQDEIDHFTYLFKERITAKPKFSKKPADQIEPVHPHTKRLPTPGNFNHQRKNIIFNFYFNLFQTIRNTFVFVSK</sequence>
<dbReference type="RefSeq" id="XP_012333197.1">
    <property type="nucleotide sequence ID" value="XM_012477774.1"/>
</dbReference>
<reference evidence="2 3" key="1">
    <citation type="submission" date="2014-03" db="EMBL/GenBank/DDBJ databases">
        <title>The Genome Sequence of Plasmodium fragile nilgiri.</title>
        <authorList>
            <consortium name="The Broad Institute Genomics Platform"/>
            <consortium name="The Broad Institute Genome Sequencing Center for Infectious Disease"/>
            <person name="Neafsey D."/>
            <person name="Duraisingh M."/>
            <person name="Young S.K."/>
            <person name="Zeng Q."/>
            <person name="Gargeya S."/>
            <person name="Abouelleil A."/>
            <person name="Alvarado L."/>
            <person name="Chapman S.B."/>
            <person name="Gainer-Dewar J."/>
            <person name="Goldberg J."/>
            <person name="Griggs A."/>
            <person name="Gujja S."/>
            <person name="Hansen M."/>
            <person name="Howarth C."/>
            <person name="Imamovic A."/>
            <person name="Larimer J."/>
            <person name="Pearson M."/>
            <person name="Poon T.W."/>
            <person name="Priest M."/>
            <person name="Roberts A."/>
            <person name="Saif S."/>
            <person name="Shea T."/>
            <person name="Sykes S."/>
            <person name="Wortman J."/>
            <person name="Nusbaum C."/>
            <person name="Birren B."/>
        </authorList>
    </citation>
    <scope>NUCLEOTIDE SEQUENCE [LARGE SCALE GENOMIC DNA]</scope>
    <source>
        <strain evidence="3">nilgiri</strain>
    </source>
</reference>
<feature type="region of interest" description="Disordered" evidence="1">
    <location>
        <begin position="43"/>
        <end position="65"/>
    </location>
</feature>
<dbReference type="VEuPathDB" id="PlasmoDB:AK88_00123"/>
<accession>A0A0D9QT84</accession>
<dbReference type="GeneID" id="24265437"/>
<dbReference type="Proteomes" id="UP000054561">
    <property type="component" value="Unassembled WGS sequence"/>
</dbReference>